<comment type="subcellular location">
    <subcellularLocation>
        <location evidence="1">Membrane</location>
        <topology evidence="1">Single-pass membrane protein</topology>
    </subcellularLocation>
</comment>
<name>A0A2S8GBY4_9BACT</name>
<reference evidence="5 6" key="1">
    <citation type="submission" date="2018-02" db="EMBL/GenBank/DDBJ databases">
        <title>Comparative genomes isolates from brazilian mangrove.</title>
        <authorList>
            <person name="Araujo J.E."/>
            <person name="Taketani R.G."/>
            <person name="Silva M.C.P."/>
            <person name="Loureco M.V."/>
            <person name="Andreote F.D."/>
        </authorList>
    </citation>
    <scope>NUCLEOTIDE SEQUENCE [LARGE SCALE GENOMIC DNA]</scope>
    <source>
        <strain evidence="5 6">Nap-Phe MGV</strain>
    </source>
</reference>
<dbReference type="Proteomes" id="UP000237819">
    <property type="component" value="Unassembled WGS sequence"/>
</dbReference>
<dbReference type="AlphaFoldDB" id="A0A2S8GBY4"/>
<gene>
    <name evidence="5" type="ORF">C5Y93_26790</name>
</gene>
<dbReference type="Gene3D" id="3.30.479.30">
    <property type="entry name" value="Band 7 domain"/>
    <property type="match status" value="1"/>
</dbReference>
<feature type="region of interest" description="Disordered" evidence="3">
    <location>
        <begin position="316"/>
        <end position="335"/>
    </location>
</feature>
<dbReference type="SUPFAM" id="SSF117892">
    <property type="entry name" value="Band 7/SPFH domain"/>
    <property type="match status" value="1"/>
</dbReference>
<evidence type="ECO:0000313" key="5">
    <source>
        <dbReference type="EMBL" id="PQO41972.1"/>
    </source>
</evidence>
<feature type="domain" description="Band 7" evidence="4">
    <location>
        <begin position="16"/>
        <end position="193"/>
    </location>
</feature>
<feature type="coiled-coil region" evidence="2">
    <location>
        <begin position="196"/>
        <end position="234"/>
    </location>
</feature>
<protein>
    <recommendedName>
        <fullName evidence="4">Band 7 domain-containing protein</fullName>
    </recommendedName>
</protein>
<keyword evidence="2" id="KW-0175">Coiled coil</keyword>
<sequence>MLGIGYVKTPPTTHVMLFRKGSVVCEGAGLSFFYYAPDATLVQIPLASTDVPFIFNEVTSDFQDATIQGELTFRVTNPSKLAKLLDFSVNSRGRYRSEDPAKLADRLIHTTQTLARAFTLRKTLRQLLVSSDELVAQVFGQLAESPAVAMLGVEVMNLSVLSIKASPEMAKALQAEAREKLLLEADEAIYARRNTAVELERQIKENELNTEIAVEQKQRQVRETKLKADIAIEQERATLVDNKIENERKESAAKADALKAMLEPLKEVDWRTLLAASPGGIDANQMIAMAFRDLADNAEKIGNVNISPDLLSTLLGDQEQADGNRQPKNKRRGSS</sequence>
<evidence type="ECO:0000256" key="2">
    <source>
        <dbReference type="SAM" id="Coils"/>
    </source>
</evidence>
<organism evidence="5 6">
    <name type="scientific">Blastopirellula marina</name>
    <dbReference type="NCBI Taxonomy" id="124"/>
    <lineage>
        <taxon>Bacteria</taxon>
        <taxon>Pseudomonadati</taxon>
        <taxon>Planctomycetota</taxon>
        <taxon>Planctomycetia</taxon>
        <taxon>Pirellulales</taxon>
        <taxon>Pirellulaceae</taxon>
        <taxon>Blastopirellula</taxon>
    </lineage>
</organism>
<accession>A0A2S8GBY4</accession>
<dbReference type="RefSeq" id="WP_105338549.1">
    <property type="nucleotide sequence ID" value="NZ_PUHZ01000025.1"/>
</dbReference>
<evidence type="ECO:0000256" key="3">
    <source>
        <dbReference type="SAM" id="MobiDB-lite"/>
    </source>
</evidence>
<evidence type="ECO:0000259" key="4">
    <source>
        <dbReference type="Pfam" id="PF01145"/>
    </source>
</evidence>
<evidence type="ECO:0000313" key="6">
    <source>
        <dbReference type="Proteomes" id="UP000237819"/>
    </source>
</evidence>
<proteinExistence type="predicted"/>
<evidence type="ECO:0000256" key="1">
    <source>
        <dbReference type="ARBA" id="ARBA00004167"/>
    </source>
</evidence>
<dbReference type="GO" id="GO:0016020">
    <property type="term" value="C:membrane"/>
    <property type="evidence" value="ECO:0007669"/>
    <property type="project" value="UniProtKB-SubCell"/>
</dbReference>
<dbReference type="Pfam" id="PF01145">
    <property type="entry name" value="Band_7"/>
    <property type="match status" value="1"/>
</dbReference>
<dbReference type="EMBL" id="PUHZ01000025">
    <property type="protein sequence ID" value="PQO41972.1"/>
    <property type="molecule type" value="Genomic_DNA"/>
</dbReference>
<comment type="caution">
    <text evidence="5">The sequence shown here is derived from an EMBL/GenBank/DDBJ whole genome shotgun (WGS) entry which is preliminary data.</text>
</comment>
<dbReference type="OrthoDB" id="3469168at2"/>
<dbReference type="InterPro" id="IPR036013">
    <property type="entry name" value="Band_7/SPFH_dom_sf"/>
</dbReference>
<dbReference type="InterPro" id="IPR001107">
    <property type="entry name" value="Band_7"/>
</dbReference>